<dbReference type="InterPro" id="IPR029319">
    <property type="entry name" value="DNA_ligase_OB"/>
</dbReference>
<keyword evidence="7" id="KW-0234">DNA repair</keyword>
<keyword evidence="5" id="KW-0235">DNA replication</keyword>
<dbReference type="GO" id="GO:0006310">
    <property type="term" value="P:DNA recombination"/>
    <property type="evidence" value="ECO:0007669"/>
    <property type="project" value="InterPro"/>
</dbReference>
<dbReference type="CDD" id="cd08041">
    <property type="entry name" value="OBF_kDNA_ligase_like"/>
    <property type="match status" value="1"/>
</dbReference>
<dbReference type="Pfam" id="PF01068">
    <property type="entry name" value="DNA_ligase_A_M"/>
    <property type="match status" value="1"/>
</dbReference>
<name>A0A8S5T8J0_9CAUD</name>
<dbReference type="GO" id="GO:0003910">
    <property type="term" value="F:DNA ligase (ATP) activity"/>
    <property type="evidence" value="ECO:0007669"/>
    <property type="project" value="InterPro"/>
</dbReference>
<dbReference type="GO" id="GO:0005524">
    <property type="term" value="F:ATP binding"/>
    <property type="evidence" value="ECO:0007669"/>
    <property type="project" value="InterPro"/>
</dbReference>
<dbReference type="SUPFAM" id="SSF56091">
    <property type="entry name" value="DNA ligase/mRNA capping enzyme, catalytic domain"/>
    <property type="match status" value="1"/>
</dbReference>
<dbReference type="PANTHER" id="PTHR47810:SF1">
    <property type="entry name" value="DNA LIGASE B"/>
    <property type="match status" value="1"/>
</dbReference>
<dbReference type="InterPro" id="IPR012310">
    <property type="entry name" value="DNA_ligase_ATP-dep_cent"/>
</dbReference>
<dbReference type="SUPFAM" id="SSF50249">
    <property type="entry name" value="Nucleic acid-binding proteins"/>
    <property type="match status" value="1"/>
</dbReference>
<dbReference type="Pfam" id="PF14743">
    <property type="entry name" value="DNA_ligase_OB_2"/>
    <property type="match status" value="1"/>
</dbReference>
<dbReference type="Gene3D" id="3.30.470.30">
    <property type="entry name" value="DNA ligase/mRNA capping enzyme"/>
    <property type="match status" value="1"/>
</dbReference>
<reference evidence="9" key="1">
    <citation type="journal article" date="2021" name="Proc. Natl. Acad. Sci. U.S.A.">
        <title>A Catalog of Tens of Thousands of Viruses from Human Metagenomes Reveals Hidden Associations with Chronic Diseases.</title>
        <authorList>
            <person name="Tisza M.J."/>
            <person name="Buck C.B."/>
        </authorList>
    </citation>
    <scope>NUCLEOTIDE SEQUENCE</scope>
    <source>
        <strain evidence="9">CtIZM3</strain>
    </source>
</reference>
<evidence type="ECO:0000256" key="5">
    <source>
        <dbReference type="ARBA" id="ARBA00022705"/>
    </source>
</evidence>
<evidence type="ECO:0000256" key="2">
    <source>
        <dbReference type="ARBA" id="ARBA00007572"/>
    </source>
</evidence>
<keyword evidence="4 9" id="KW-0436">Ligase</keyword>
<dbReference type="PROSITE" id="PS50160">
    <property type="entry name" value="DNA_LIGASE_A3"/>
    <property type="match status" value="1"/>
</dbReference>
<dbReference type="PANTHER" id="PTHR47810">
    <property type="entry name" value="DNA LIGASE"/>
    <property type="match status" value="1"/>
</dbReference>
<dbReference type="InterPro" id="IPR050326">
    <property type="entry name" value="NAD_dep_DNA_ligaseB"/>
</dbReference>
<accession>A0A8S5T8J0</accession>
<evidence type="ECO:0000256" key="4">
    <source>
        <dbReference type="ARBA" id="ARBA00022598"/>
    </source>
</evidence>
<keyword evidence="6" id="KW-0227">DNA damage</keyword>
<evidence type="ECO:0000256" key="6">
    <source>
        <dbReference type="ARBA" id="ARBA00022763"/>
    </source>
</evidence>
<evidence type="ECO:0000259" key="8">
    <source>
        <dbReference type="PROSITE" id="PS50160"/>
    </source>
</evidence>
<dbReference type="Gene3D" id="2.40.50.140">
    <property type="entry name" value="Nucleic acid-binding proteins"/>
    <property type="match status" value="1"/>
</dbReference>
<feature type="domain" description="ATP-dependent DNA ligase family profile" evidence="8">
    <location>
        <begin position="107"/>
        <end position="207"/>
    </location>
</feature>
<evidence type="ECO:0000256" key="7">
    <source>
        <dbReference type="ARBA" id="ARBA00023204"/>
    </source>
</evidence>
<sequence>MSFDVCKLVGRDKHHLVQLCLPYEKLKCTLKFPVLASEKLDGVFAFAISLDNECHILSRTGEEYTSLEHLKPFLCALSTDMQSEVIIFEAYAKGVPQPTISGWCRDTKKQHLEVEAYIHDAMTLDEFISKELAEPYYSRADFLRYHMTQHSYPHLHLVDQHRITNEKALFAMAESIWAAGGEGVVARPEFAGYYPGKRNQYMVKLKKGVSFDLKVVALEEGTGKYKGCTGKLVCQDRNGKKIKVGSGLSDEQRRTWWSPFGYDCIIGKIVQIDAMAVSTKGVLREPRFKGIRTDKTEVDAIV</sequence>
<dbReference type="EMBL" id="BK032770">
    <property type="protein sequence ID" value="DAF59440.1"/>
    <property type="molecule type" value="Genomic_DNA"/>
</dbReference>
<evidence type="ECO:0000256" key="3">
    <source>
        <dbReference type="ARBA" id="ARBA00013308"/>
    </source>
</evidence>
<dbReference type="GO" id="GO:0006260">
    <property type="term" value="P:DNA replication"/>
    <property type="evidence" value="ECO:0007669"/>
    <property type="project" value="UniProtKB-KW"/>
</dbReference>
<evidence type="ECO:0000313" key="9">
    <source>
        <dbReference type="EMBL" id="DAF59440.1"/>
    </source>
</evidence>
<comment type="cofactor">
    <cofactor evidence="1">
        <name>a divalent metal cation</name>
        <dbReference type="ChEBI" id="CHEBI:60240"/>
    </cofactor>
</comment>
<protein>
    <recommendedName>
        <fullName evidence="3">DNA ligase</fullName>
    </recommendedName>
</protein>
<proteinExistence type="inferred from homology"/>
<dbReference type="InterPro" id="IPR012340">
    <property type="entry name" value="NA-bd_OB-fold"/>
</dbReference>
<dbReference type="GO" id="GO:0006281">
    <property type="term" value="P:DNA repair"/>
    <property type="evidence" value="ECO:0007669"/>
    <property type="project" value="UniProtKB-KW"/>
</dbReference>
<organism evidence="9">
    <name type="scientific">Caudovirales sp. ctIZM3</name>
    <dbReference type="NCBI Taxonomy" id="2827633"/>
    <lineage>
        <taxon>Viruses</taxon>
        <taxon>Duplodnaviria</taxon>
        <taxon>Heunggongvirae</taxon>
        <taxon>Uroviricota</taxon>
        <taxon>Caudoviricetes</taxon>
    </lineage>
</organism>
<evidence type="ECO:0000256" key="1">
    <source>
        <dbReference type="ARBA" id="ARBA00001968"/>
    </source>
</evidence>
<comment type="similarity">
    <text evidence="2">Belongs to the ATP-dependent DNA ligase family.</text>
</comment>